<accession>A0A2R5LE72</accession>
<evidence type="ECO:0000313" key="2">
    <source>
        <dbReference type="EMBL" id="MBY07792.1"/>
    </source>
</evidence>
<feature type="region of interest" description="Disordered" evidence="1">
    <location>
        <begin position="1"/>
        <end position="145"/>
    </location>
</feature>
<dbReference type="PANTHER" id="PTHR31968:SF4">
    <property type="entry name" value="SERINE_ARGININE-RELATED PROTEIN 53"/>
    <property type="match status" value="1"/>
</dbReference>
<dbReference type="EMBL" id="GGLE01003666">
    <property type="protein sequence ID" value="MBY07792.1"/>
    <property type="molecule type" value="Transcribed_RNA"/>
</dbReference>
<feature type="compositionally biased region" description="Low complexity" evidence="1">
    <location>
        <begin position="102"/>
        <end position="127"/>
    </location>
</feature>
<dbReference type="PANTHER" id="PTHR31968">
    <property type="entry name" value="SERINE/ARGININE-RELATED PROTEIN 53"/>
    <property type="match status" value="1"/>
</dbReference>
<evidence type="ECO:0000256" key="1">
    <source>
        <dbReference type="SAM" id="MobiDB-lite"/>
    </source>
</evidence>
<proteinExistence type="predicted"/>
<feature type="compositionally biased region" description="Basic residues" evidence="1">
    <location>
        <begin position="62"/>
        <end position="101"/>
    </location>
</feature>
<feature type="compositionally biased region" description="Basic residues" evidence="1">
    <location>
        <begin position="15"/>
        <end position="24"/>
    </location>
</feature>
<dbReference type="GO" id="GO:0000380">
    <property type="term" value="P:alternative mRNA splicing, via spliceosome"/>
    <property type="evidence" value="ECO:0007669"/>
    <property type="project" value="InterPro"/>
</dbReference>
<sequence length="298" mass="34041">MPYHNSDSDNSSSSRYKKKKKTRSRSSSSSSDDRSSHRHSKKSTRHRRHRSRSRSNSPAHYSSRRRRSRSTSYHRRSRSRSLSPRRRPRSRSPKYRSHKSHSASGSRRQSRSLSGSPRRRSNSPSSKSSKHSSTDSFPKNISDSDRLKMKIQQVIKAAANANAELREKGLLSEDAARAKLAAPSVSEQIERAKIIDEINAPSFSQQAFVSRRKDEKKDSNKEVDEHTAAIFGSFESLVSATKEVVPLCNWREKPELLVHENLLESQEIKIERWCKKLAAERRKRVNGVALGHMARADL</sequence>
<dbReference type="InterPro" id="IPR034604">
    <property type="entry name" value="SRRP53"/>
</dbReference>
<organism evidence="2">
    <name type="scientific">Ornithodoros turicata</name>
    <dbReference type="NCBI Taxonomy" id="34597"/>
    <lineage>
        <taxon>Eukaryota</taxon>
        <taxon>Metazoa</taxon>
        <taxon>Ecdysozoa</taxon>
        <taxon>Arthropoda</taxon>
        <taxon>Chelicerata</taxon>
        <taxon>Arachnida</taxon>
        <taxon>Acari</taxon>
        <taxon>Parasitiformes</taxon>
        <taxon>Ixodida</taxon>
        <taxon>Ixodoidea</taxon>
        <taxon>Argasidae</taxon>
        <taxon>Ornithodorinae</taxon>
        <taxon>Ornithodoros</taxon>
    </lineage>
</organism>
<reference evidence="2" key="1">
    <citation type="submission" date="2018-03" db="EMBL/GenBank/DDBJ databases">
        <title>The relapsing fever spirochete Borrelia turicatae persists in the highly oxidative environment of its soft-bodied tick vector.</title>
        <authorList>
            <person name="Bourret T.J."/>
            <person name="Boyle W.K."/>
            <person name="Valenzuela J.G."/>
            <person name="Oliveira F."/>
            <person name="Lopez J.E."/>
        </authorList>
    </citation>
    <scope>NUCLEOTIDE SEQUENCE</scope>
    <source>
        <strain evidence="2">Kansas strain/isolate</strain>
        <tissue evidence="2">Salivary glands</tissue>
    </source>
</reference>
<dbReference type="AlphaFoldDB" id="A0A2R5LE72"/>
<name>A0A2R5LE72_9ACAR</name>
<dbReference type="GO" id="GO:0005634">
    <property type="term" value="C:nucleus"/>
    <property type="evidence" value="ECO:0007669"/>
    <property type="project" value="TreeGrafter"/>
</dbReference>
<feature type="compositionally biased region" description="Basic residues" evidence="1">
    <location>
        <begin position="36"/>
        <end position="53"/>
    </location>
</feature>
<dbReference type="GO" id="GO:0005737">
    <property type="term" value="C:cytoplasm"/>
    <property type="evidence" value="ECO:0007669"/>
    <property type="project" value="TreeGrafter"/>
</dbReference>
<protein>
    <submittedName>
        <fullName evidence="2">Putative transcriptional coactivator caper rrm superfamily protein</fullName>
    </submittedName>
</protein>